<sequence length="486" mass="54382">MPKYNFMISKAVDLVARKLAGMDTDTIARLTSTLSEEAQMISEELQYSGEQVDSEILAAKLEGVIARMKYEARNKGPDPSPYEFPIFNVSHNPESPYPNPINHLYDKRYKEAYSTFIKQNQPSSSPSQKTNPSTPTIRPQSPTTPSSPSSPKTGTASSNPLSHSNHSQGQYQQQQSHSQPSPQSPGFLPSLDYQQGNAWLYMSPYVIHHQNNNFLQQQQQQQQPQGSRSTPSISSNTQPLYRSSTADDLYSRSVSRSASNNDLNQSKATGKEQIRVRVINDSSASLADSQTDLLSNHQYQTQRSILKPSPDSKDNKDILAQQTMYVTPNTAMNQQAMQNPLKPGNNPQQQQQQQQQQHHHHHHHVAQSSAASVPERVILVNRHASGPPHRHFHAPGKPRYYTYEARSSVGNHRQPLAVTGSSTPSTARSTTSSGVYASPQQNYYSGQQLFYQQPKVYGSTPNQLYSTASPYVPRVNGFYPFGYYHY</sequence>
<accession>A0A818MRV6</accession>
<feature type="compositionally biased region" description="Low complexity" evidence="1">
    <location>
        <begin position="419"/>
        <end position="433"/>
    </location>
</feature>
<dbReference type="EMBL" id="CAJOAY010000228">
    <property type="protein sequence ID" value="CAF3593870.1"/>
    <property type="molecule type" value="Genomic_DNA"/>
</dbReference>
<feature type="region of interest" description="Disordered" evidence="1">
    <location>
        <begin position="118"/>
        <end position="190"/>
    </location>
</feature>
<feature type="compositionally biased region" description="Polar residues" evidence="1">
    <location>
        <begin position="226"/>
        <end position="268"/>
    </location>
</feature>
<feature type="region of interest" description="Disordered" evidence="1">
    <location>
        <begin position="414"/>
        <end position="434"/>
    </location>
</feature>
<gene>
    <name evidence="2" type="ORF">OKA104_LOCUS6256</name>
</gene>
<name>A0A818MRV6_9BILA</name>
<feature type="compositionally biased region" description="Low complexity" evidence="1">
    <location>
        <begin position="118"/>
        <end position="185"/>
    </location>
</feature>
<feature type="compositionally biased region" description="Low complexity" evidence="1">
    <location>
        <begin position="216"/>
        <end position="225"/>
    </location>
</feature>
<evidence type="ECO:0000313" key="3">
    <source>
        <dbReference type="Proteomes" id="UP000663881"/>
    </source>
</evidence>
<organism evidence="2 3">
    <name type="scientific">Adineta steineri</name>
    <dbReference type="NCBI Taxonomy" id="433720"/>
    <lineage>
        <taxon>Eukaryota</taxon>
        <taxon>Metazoa</taxon>
        <taxon>Spiralia</taxon>
        <taxon>Gnathifera</taxon>
        <taxon>Rotifera</taxon>
        <taxon>Eurotatoria</taxon>
        <taxon>Bdelloidea</taxon>
        <taxon>Adinetida</taxon>
        <taxon>Adinetidae</taxon>
        <taxon>Adineta</taxon>
    </lineage>
</organism>
<protein>
    <submittedName>
        <fullName evidence="2">Uncharacterized protein</fullName>
    </submittedName>
</protein>
<feature type="region of interest" description="Disordered" evidence="1">
    <location>
        <begin position="216"/>
        <end position="269"/>
    </location>
</feature>
<comment type="caution">
    <text evidence="2">The sequence shown here is derived from an EMBL/GenBank/DDBJ whole genome shotgun (WGS) entry which is preliminary data.</text>
</comment>
<proteinExistence type="predicted"/>
<reference evidence="2" key="1">
    <citation type="submission" date="2021-02" db="EMBL/GenBank/DDBJ databases">
        <authorList>
            <person name="Nowell W R."/>
        </authorList>
    </citation>
    <scope>NUCLEOTIDE SEQUENCE</scope>
</reference>
<dbReference type="AlphaFoldDB" id="A0A818MRV6"/>
<feature type="region of interest" description="Disordered" evidence="1">
    <location>
        <begin position="336"/>
        <end position="372"/>
    </location>
</feature>
<dbReference type="Proteomes" id="UP000663881">
    <property type="component" value="Unassembled WGS sequence"/>
</dbReference>
<evidence type="ECO:0000256" key="1">
    <source>
        <dbReference type="SAM" id="MobiDB-lite"/>
    </source>
</evidence>
<evidence type="ECO:0000313" key="2">
    <source>
        <dbReference type="EMBL" id="CAF3593870.1"/>
    </source>
</evidence>